<keyword evidence="2" id="KW-1185">Reference proteome</keyword>
<keyword evidence="1" id="KW-0436">Ligase</keyword>
<dbReference type="Pfam" id="PF13563">
    <property type="entry name" value="2_5_RNA_ligase2"/>
    <property type="match status" value="1"/>
</dbReference>
<organism evidence="1 2">
    <name type="scientific">Actinokineospora auranticolor</name>
    <dbReference type="NCBI Taxonomy" id="155976"/>
    <lineage>
        <taxon>Bacteria</taxon>
        <taxon>Bacillati</taxon>
        <taxon>Actinomycetota</taxon>
        <taxon>Actinomycetes</taxon>
        <taxon>Pseudonocardiales</taxon>
        <taxon>Pseudonocardiaceae</taxon>
        <taxon>Actinokineospora</taxon>
    </lineage>
</organism>
<accession>A0A2S6GE41</accession>
<dbReference type="EMBL" id="PTIX01000027">
    <property type="protein sequence ID" value="PPK63483.1"/>
    <property type="molecule type" value="Genomic_DNA"/>
</dbReference>
<comment type="caution">
    <text evidence="1">The sequence shown here is derived from an EMBL/GenBank/DDBJ whole genome shotgun (WGS) entry which is preliminary data.</text>
</comment>
<dbReference type="InterPro" id="IPR009097">
    <property type="entry name" value="Cyclic_Pdiesterase"/>
</dbReference>
<evidence type="ECO:0000313" key="2">
    <source>
        <dbReference type="Proteomes" id="UP000239203"/>
    </source>
</evidence>
<dbReference type="OrthoDB" id="3397424at2"/>
<dbReference type="SUPFAM" id="SSF55144">
    <property type="entry name" value="LigT-like"/>
    <property type="match status" value="1"/>
</dbReference>
<dbReference type="Proteomes" id="UP000239203">
    <property type="component" value="Unassembled WGS sequence"/>
</dbReference>
<gene>
    <name evidence="1" type="ORF">CLV40_12710</name>
</gene>
<dbReference type="RefSeq" id="WP_104482621.1">
    <property type="nucleotide sequence ID" value="NZ_CP154825.1"/>
</dbReference>
<reference evidence="1 2" key="1">
    <citation type="submission" date="2018-02" db="EMBL/GenBank/DDBJ databases">
        <title>Genomic Encyclopedia of Archaeal and Bacterial Type Strains, Phase II (KMG-II): from individual species to whole genera.</title>
        <authorList>
            <person name="Goeker M."/>
        </authorList>
    </citation>
    <scope>NUCLEOTIDE SEQUENCE [LARGE SCALE GENOMIC DNA]</scope>
    <source>
        <strain evidence="1 2">YU 961-1</strain>
    </source>
</reference>
<evidence type="ECO:0000313" key="1">
    <source>
        <dbReference type="EMBL" id="PPK63483.1"/>
    </source>
</evidence>
<sequence length="168" mass="18036">MAHAVVVLFDDKADTAVRGLWSTLAEAGLPPADRFPPHVTFAVASDIPQKTRAALKSDLRVLSIPALWLQSLSTFSTSENVLMLAAVTDGELLAVHSAVHDVLAGKVRNPNSYYVPGSWVPHCTLLQRATDAQIVSGFSTLFPVRPIQARARQVAILDTATGELDLLV</sequence>
<dbReference type="Gene3D" id="3.90.1140.10">
    <property type="entry name" value="Cyclic phosphodiesterase"/>
    <property type="match status" value="1"/>
</dbReference>
<name>A0A2S6GE41_9PSEU</name>
<proteinExistence type="predicted"/>
<protein>
    <submittedName>
        <fullName evidence="1">2'-5' RNA ligase superfamily protein</fullName>
    </submittedName>
</protein>
<dbReference type="PANTHER" id="PTHR36039:SF2">
    <property type="entry name" value="RNA LIGASE_CYCLIC NUCLEOTIDE PHOSPHODIESTERASE FAMILY PROTEIN"/>
    <property type="match status" value="1"/>
</dbReference>
<dbReference type="PANTHER" id="PTHR36039">
    <property type="match status" value="1"/>
</dbReference>
<dbReference type="GO" id="GO:0016874">
    <property type="term" value="F:ligase activity"/>
    <property type="evidence" value="ECO:0007669"/>
    <property type="project" value="UniProtKB-KW"/>
</dbReference>
<dbReference type="AlphaFoldDB" id="A0A2S6GE41"/>